<dbReference type="STRING" id="1423806.FD15_GL000607"/>
<protein>
    <submittedName>
        <fullName evidence="1">Uncharacterized protein</fullName>
    </submittedName>
</protein>
<organism evidence="1 2">
    <name type="scientific">Liquorilactobacillus sucicola DSM 21376 = JCM 15457</name>
    <dbReference type="NCBI Taxonomy" id="1423806"/>
    <lineage>
        <taxon>Bacteria</taxon>
        <taxon>Bacillati</taxon>
        <taxon>Bacillota</taxon>
        <taxon>Bacilli</taxon>
        <taxon>Lactobacillales</taxon>
        <taxon>Lactobacillaceae</taxon>
        <taxon>Liquorilactobacillus</taxon>
    </lineage>
</organism>
<gene>
    <name evidence="1" type="ORF">FD15_GL000607</name>
</gene>
<comment type="caution">
    <text evidence="1">The sequence shown here is derived from an EMBL/GenBank/DDBJ whole genome shotgun (WGS) entry which is preliminary data.</text>
</comment>
<proteinExistence type="predicted"/>
<reference evidence="1 2" key="1">
    <citation type="journal article" date="2015" name="Genome Announc.">
        <title>Expanding the biotechnology potential of lactobacilli through comparative genomics of 213 strains and associated genera.</title>
        <authorList>
            <person name="Sun Z."/>
            <person name="Harris H.M."/>
            <person name="McCann A."/>
            <person name="Guo C."/>
            <person name="Argimon S."/>
            <person name="Zhang W."/>
            <person name="Yang X."/>
            <person name="Jeffery I.B."/>
            <person name="Cooney J.C."/>
            <person name="Kagawa T.F."/>
            <person name="Liu W."/>
            <person name="Song Y."/>
            <person name="Salvetti E."/>
            <person name="Wrobel A."/>
            <person name="Rasinkangas P."/>
            <person name="Parkhill J."/>
            <person name="Rea M.C."/>
            <person name="O'Sullivan O."/>
            <person name="Ritari J."/>
            <person name="Douillard F.P."/>
            <person name="Paul Ross R."/>
            <person name="Yang R."/>
            <person name="Briner A.E."/>
            <person name="Felis G.E."/>
            <person name="de Vos W.M."/>
            <person name="Barrangou R."/>
            <person name="Klaenhammer T.R."/>
            <person name="Caufield P.W."/>
            <person name="Cui Y."/>
            <person name="Zhang H."/>
            <person name="O'Toole P.W."/>
        </authorList>
    </citation>
    <scope>NUCLEOTIDE SEQUENCE [LARGE SCALE GENOMIC DNA]</scope>
    <source>
        <strain evidence="1 2">DSM 21376</strain>
    </source>
</reference>
<name>A0A0R2DST1_9LACO</name>
<sequence>MFKLHYGTSPRYPACHIADSKGLNSMRAKAKKIYCIYIFLVKHKLKMTNLGKNALKYAII</sequence>
<dbReference type="Proteomes" id="UP000050961">
    <property type="component" value="Unassembled WGS sequence"/>
</dbReference>
<accession>A0A0R2DST1</accession>
<evidence type="ECO:0000313" key="1">
    <source>
        <dbReference type="EMBL" id="KRN07039.1"/>
    </source>
</evidence>
<keyword evidence="2" id="KW-1185">Reference proteome</keyword>
<dbReference type="PATRIC" id="fig|1423806.3.peg.618"/>
<evidence type="ECO:0000313" key="2">
    <source>
        <dbReference type="Proteomes" id="UP000050961"/>
    </source>
</evidence>
<dbReference type="AlphaFoldDB" id="A0A0R2DST1"/>
<dbReference type="EMBL" id="AYZF01000008">
    <property type="protein sequence ID" value="KRN07039.1"/>
    <property type="molecule type" value="Genomic_DNA"/>
</dbReference>